<dbReference type="GO" id="GO:0005576">
    <property type="term" value="C:extracellular region"/>
    <property type="evidence" value="ECO:0007669"/>
    <property type="project" value="UniProtKB-SubCell"/>
</dbReference>
<organism evidence="13 14">
    <name type="scientific">Potamilus streckersoni</name>
    <dbReference type="NCBI Taxonomy" id="2493646"/>
    <lineage>
        <taxon>Eukaryota</taxon>
        <taxon>Metazoa</taxon>
        <taxon>Spiralia</taxon>
        <taxon>Lophotrochozoa</taxon>
        <taxon>Mollusca</taxon>
        <taxon>Bivalvia</taxon>
        <taxon>Autobranchia</taxon>
        <taxon>Heteroconchia</taxon>
        <taxon>Palaeoheterodonta</taxon>
        <taxon>Unionida</taxon>
        <taxon>Unionoidea</taxon>
        <taxon>Unionidae</taxon>
        <taxon>Ambleminae</taxon>
        <taxon>Lampsilini</taxon>
        <taxon>Potamilus</taxon>
    </lineage>
</organism>
<comment type="caution">
    <text evidence="13">The sequence shown here is derived from an EMBL/GenBank/DDBJ whole genome shotgun (WGS) entry which is preliminary data.</text>
</comment>
<dbReference type="GO" id="GO:0008270">
    <property type="term" value="F:zinc ion binding"/>
    <property type="evidence" value="ECO:0007669"/>
    <property type="project" value="UniProtKB-UniRule"/>
</dbReference>
<dbReference type="PANTHER" id="PTHR18952:SF265">
    <property type="entry name" value="CARBONIC ANHYDRASE"/>
    <property type="match status" value="1"/>
</dbReference>
<dbReference type="PROSITE" id="PS00162">
    <property type="entry name" value="ALPHA_CA_1"/>
    <property type="match status" value="1"/>
</dbReference>
<feature type="domain" description="Alpha-carbonic anhydrase" evidence="12">
    <location>
        <begin position="22"/>
        <end position="282"/>
    </location>
</feature>
<keyword evidence="6 11" id="KW-0479">Metal-binding</keyword>
<evidence type="ECO:0000256" key="6">
    <source>
        <dbReference type="ARBA" id="ARBA00022723"/>
    </source>
</evidence>
<protein>
    <recommendedName>
        <fullName evidence="4 11">Carbonic anhydrase</fullName>
        <ecNumber evidence="4 11">4.2.1.1</ecNumber>
    </recommendedName>
</protein>
<keyword evidence="14" id="KW-1185">Reference proteome</keyword>
<comment type="catalytic activity">
    <reaction evidence="10 11">
        <text>hydrogencarbonate + H(+) = CO2 + H2O</text>
        <dbReference type="Rhea" id="RHEA:10748"/>
        <dbReference type="ChEBI" id="CHEBI:15377"/>
        <dbReference type="ChEBI" id="CHEBI:15378"/>
        <dbReference type="ChEBI" id="CHEBI:16526"/>
        <dbReference type="ChEBI" id="CHEBI:17544"/>
        <dbReference type="EC" id="4.2.1.1"/>
    </reaction>
</comment>
<feature type="chain" id="PRO_5041770612" description="Carbonic anhydrase" evidence="11">
    <location>
        <begin position="19"/>
        <end position="324"/>
    </location>
</feature>
<dbReference type="InterPro" id="IPR023561">
    <property type="entry name" value="Carbonic_anhydrase_a-class"/>
</dbReference>
<comment type="cofactor">
    <cofactor evidence="11">
        <name>Zn(2+)</name>
        <dbReference type="ChEBI" id="CHEBI:29105"/>
    </cofactor>
</comment>
<accession>A0AAE0SWE3</accession>
<gene>
    <name evidence="13" type="ORF">CHS0354_024625</name>
</gene>
<evidence type="ECO:0000313" key="13">
    <source>
        <dbReference type="EMBL" id="KAK3598954.1"/>
    </source>
</evidence>
<dbReference type="CDD" id="cd00326">
    <property type="entry name" value="alpha_CA"/>
    <property type="match status" value="1"/>
</dbReference>
<sequence length="324" mass="37304">MFGFVTLVLFASQHHTYGSVDDDWAYDGQKGPDFWYLEFPHCGGVRQSPVSIQTAEAVVDSNTLVPFEMRGYDSVQNLQMHLQNNGHTVQVDLQGVPISITRGGLKDVYLATQFHFHWGKVDTSGSEHDIDGTHYPMEMHIVHYNTKYKNFDEALVKDDGLAVLGFFFEVGKYNIPFDHIIDHFSEISHKDDHTEIDAFDLRRILPDNLDRYFRYYGSLTTPPCYESLIWTIFYETIEISENQLETFRHMIHVNYANQTSRYIFDDYRPPQSLNSRKIYCSKPVPTKKTTQQDQHSTSGSAALILMAALTSLTLLTDLLHLICR</sequence>
<evidence type="ECO:0000256" key="10">
    <source>
        <dbReference type="ARBA" id="ARBA00048348"/>
    </source>
</evidence>
<dbReference type="InterPro" id="IPR001148">
    <property type="entry name" value="CA_dom"/>
</dbReference>
<comment type="subcellular location">
    <subcellularLocation>
        <location evidence="2">Secreted</location>
    </subcellularLocation>
</comment>
<evidence type="ECO:0000256" key="4">
    <source>
        <dbReference type="ARBA" id="ARBA00012925"/>
    </source>
</evidence>
<dbReference type="EMBL" id="JAEAOA010001460">
    <property type="protein sequence ID" value="KAK3598954.1"/>
    <property type="molecule type" value="Genomic_DNA"/>
</dbReference>
<dbReference type="FunFam" id="3.10.200.10:FF:000003">
    <property type="entry name" value="Carbonic anhydrase 12"/>
    <property type="match status" value="1"/>
</dbReference>
<dbReference type="PROSITE" id="PS51144">
    <property type="entry name" value="ALPHA_CA_2"/>
    <property type="match status" value="1"/>
</dbReference>
<evidence type="ECO:0000256" key="7">
    <source>
        <dbReference type="ARBA" id="ARBA00022833"/>
    </source>
</evidence>
<dbReference type="InterPro" id="IPR018338">
    <property type="entry name" value="Carbonic_anhydrase_a-class_CS"/>
</dbReference>
<evidence type="ECO:0000256" key="3">
    <source>
        <dbReference type="ARBA" id="ARBA00010718"/>
    </source>
</evidence>
<evidence type="ECO:0000256" key="11">
    <source>
        <dbReference type="RuleBase" id="RU367011"/>
    </source>
</evidence>
<keyword evidence="8" id="KW-0325">Glycoprotein</keyword>
<keyword evidence="5" id="KW-0964">Secreted</keyword>
<feature type="signal peptide" evidence="11">
    <location>
        <begin position="1"/>
        <end position="18"/>
    </location>
</feature>
<dbReference type="Gene3D" id="3.10.200.10">
    <property type="entry name" value="Alpha carbonic anhydrase"/>
    <property type="match status" value="1"/>
</dbReference>
<keyword evidence="11" id="KW-0732">Signal</keyword>
<evidence type="ECO:0000259" key="12">
    <source>
        <dbReference type="PROSITE" id="PS51144"/>
    </source>
</evidence>
<dbReference type="InterPro" id="IPR036398">
    <property type="entry name" value="CA_dom_sf"/>
</dbReference>
<evidence type="ECO:0000256" key="9">
    <source>
        <dbReference type="ARBA" id="ARBA00023239"/>
    </source>
</evidence>
<reference evidence="13" key="3">
    <citation type="submission" date="2023-05" db="EMBL/GenBank/DDBJ databases">
        <authorList>
            <person name="Smith C.H."/>
        </authorList>
    </citation>
    <scope>NUCLEOTIDE SEQUENCE</scope>
    <source>
        <strain evidence="13">CHS0354</strain>
        <tissue evidence="13">Mantle</tissue>
    </source>
</reference>
<comment type="similarity">
    <text evidence="3 11">Belongs to the alpha-carbonic anhydrase family.</text>
</comment>
<evidence type="ECO:0000256" key="5">
    <source>
        <dbReference type="ARBA" id="ARBA00022525"/>
    </source>
</evidence>
<name>A0AAE0SWE3_9BIVA</name>
<dbReference type="EC" id="4.2.1.1" evidence="4 11"/>
<dbReference type="AlphaFoldDB" id="A0AAE0SWE3"/>
<evidence type="ECO:0000313" key="14">
    <source>
        <dbReference type="Proteomes" id="UP001195483"/>
    </source>
</evidence>
<dbReference type="Proteomes" id="UP001195483">
    <property type="component" value="Unassembled WGS sequence"/>
</dbReference>
<keyword evidence="7 11" id="KW-0862">Zinc</keyword>
<evidence type="ECO:0000256" key="2">
    <source>
        <dbReference type="ARBA" id="ARBA00004613"/>
    </source>
</evidence>
<evidence type="ECO:0000256" key="8">
    <source>
        <dbReference type="ARBA" id="ARBA00023180"/>
    </source>
</evidence>
<proteinExistence type="inferred from homology"/>
<dbReference type="Pfam" id="PF00194">
    <property type="entry name" value="Carb_anhydrase"/>
    <property type="match status" value="1"/>
</dbReference>
<dbReference type="GO" id="GO:0004089">
    <property type="term" value="F:carbonate dehydratase activity"/>
    <property type="evidence" value="ECO:0007669"/>
    <property type="project" value="UniProtKB-UniRule"/>
</dbReference>
<comment type="function">
    <text evidence="1 11">Reversible hydration of carbon dioxide.</text>
</comment>
<evidence type="ECO:0000256" key="1">
    <source>
        <dbReference type="ARBA" id="ARBA00002904"/>
    </source>
</evidence>
<reference evidence="13" key="1">
    <citation type="journal article" date="2021" name="Genome Biol. Evol.">
        <title>A High-Quality Reference Genome for a Parasitic Bivalve with Doubly Uniparental Inheritance (Bivalvia: Unionida).</title>
        <authorList>
            <person name="Smith C.H."/>
        </authorList>
    </citation>
    <scope>NUCLEOTIDE SEQUENCE</scope>
    <source>
        <strain evidence="13">CHS0354</strain>
    </source>
</reference>
<reference evidence="13" key="2">
    <citation type="journal article" date="2021" name="Genome Biol. Evol.">
        <title>Developing a high-quality reference genome for a parasitic bivalve with doubly uniparental inheritance (Bivalvia: Unionida).</title>
        <authorList>
            <person name="Smith C.H."/>
        </authorList>
    </citation>
    <scope>NUCLEOTIDE SEQUENCE</scope>
    <source>
        <strain evidence="13">CHS0354</strain>
        <tissue evidence="13">Mantle</tissue>
    </source>
</reference>
<dbReference type="SUPFAM" id="SSF51069">
    <property type="entry name" value="Carbonic anhydrase"/>
    <property type="match status" value="1"/>
</dbReference>
<dbReference type="PANTHER" id="PTHR18952">
    <property type="entry name" value="CARBONIC ANHYDRASE"/>
    <property type="match status" value="1"/>
</dbReference>
<dbReference type="SMART" id="SM01057">
    <property type="entry name" value="Carb_anhydrase"/>
    <property type="match status" value="1"/>
</dbReference>
<keyword evidence="9 11" id="KW-0456">Lyase</keyword>